<comment type="catalytic activity">
    <reaction evidence="13">
        <text>L-glutamate + NH4(+) + ATP = L-glutamine + ADP + phosphate + H(+)</text>
        <dbReference type="Rhea" id="RHEA:16169"/>
        <dbReference type="ChEBI" id="CHEBI:15378"/>
        <dbReference type="ChEBI" id="CHEBI:28938"/>
        <dbReference type="ChEBI" id="CHEBI:29985"/>
        <dbReference type="ChEBI" id="CHEBI:30616"/>
        <dbReference type="ChEBI" id="CHEBI:43474"/>
        <dbReference type="ChEBI" id="CHEBI:58359"/>
        <dbReference type="ChEBI" id="CHEBI:456216"/>
        <dbReference type="EC" id="6.3.1.2"/>
    </reaction>
</comment>
<keyword evidence="7" id="KW-0436">Ligase</keyword>
<dbReference type="AlphaFoldDB" id="W1WIQ7"/>
<dbReference type="Gene3D" id="3.10.20.70">
    <property type="entry name" value="Glutamine synthetase, N-terminal domain"/>
    <property type="match status" value="1"/>
</dbReference>
<organism evidence="17">
    <name type="scientific">human gut metagenome</name>
    <dbReference type="NCBI Taxonomy" id="408170"/>
    <lineage>
        <taxon>unclassified sequences</taxon>
        <taxon>metagenomes</taxon>
        <taxon>organismal metagenomes</taxon>
    </lineage>
</organism>
<dbReference type="GO" id="GO:0046872">
    <property type="term" value="F:metal ion binding"/>
    <property type="evidence" value="ECO:0007669"/>
    <property type="project" value="UniProtKB-KW"/>
</dbReference>
<evidence type="ECO:0000256" key="8">
    <source>
        <dbReference type="ARBA" id="ARBA00022723"/>
    </source>
</evidence>
<dbReference type="Gene3D" id="1.10.1660.10">
    <property type="match status" value="1"/>
</dbReference>
<keyword evidence="6" id="KW-0963">Cytoplasm</keyword>
<feature type="domain" description="GS beta-grasp" evidence="15">
    <location>
        <begin position="146"/>
        <end position="231"/>
    </location>
</feature>
<evidence type="ECO:0000259" key="14">
    <source>
        <dbReference type="PROSITE" id="PS50937"/>
    </source>
</evidence>
<sequence>MSNDSIRRNMAVFSMSVVSKLTDLSPRQIRYYETHELVMPERTDGNKRLFSMNDLERLLEIKSLIEKGFNIRGIKQIIFDEQGHLTTDEQETRKRMIVDATQKPRSETLPINRGDLSRFIKWNWRIYTMPKRSFTKDDIRKFAEEENVRYLRLQFTDILGTIKNVEVPVSQLEKVLDNEMMFDGSSIEGFVRIEESDMYLHPDLDTWVIFPWTAGQGKVARLICDVFKTDGTPFEGDPRANLKRVLRRMEDMGFTDFNLGPEPEFFLFKLDEKGEPTLELNDDGGYFDLAPTDLGENCRRDIVLELEDMGFDIEASHHEVAPGQHEIDFKYADAVTACDNIQTFKLVVKTIARKHNLHATFMPKPLFGVNGSGMHFNVSLFKGKENAFFDPEGDLQLTDTAYQFTAGVLKNARGFTAVCNPIVNSYKRLVPGYEAPCYIAWSGKNRSPLVRVPTSRGLSTRIEVRSVDPAANPYMALAAILEAGLDGIENKLEVPEPVNQNIYEMNREEREAVGIQDLPSTLYTALKAMRENKSIKNALGNHIYNQFINSKSIEWDYYRTQVSEWEREQYIKQY</sequence>
<dbReference type="PANTHER" id="PTHR43785">
    <property type="entry name" value="GAMMA-GLUTAMYLPUTRESCINE SYNTHETASE"/>
    <property type="match status" value="1"/>
</dbReference>
<dbReference type="InterPro" id="IPR008147">
    <property type="entry name" value="Gln_synt_N"/>
</dbReference>
<protein>
    <recommendedName>
        <fullName evidence="5">Glutamine synthetase</fullName>
        <ecNumber evidence="4">6.3.1.2</ecNumber>
    </recommendedName>
    <alternativeName>
        <fullName evidence="12">Glutamate--ammonia ligase</fullName>
    </alternativeName>
</protein>
<dbReference type="InterPro" id="IPR014746">
    <property type="entry name" value="Gln_synth/guanido_kin_cat_dom"/>
</dbReference>
<gene>
    <name evidence="17" type="ORF">Q604_UNBc4C00079G0002</name>
</gene>
<dbReference type="CDD" id="cd01105">
    <property type="entry name" value="HTH_GlnR-like"/>
    <property type="match status" value="1"/>
</dbReference>
<feature type="domain" description="HTH merR-type" evidence="14">
    <location>
        <begin position="12"/>
        <end position="80"/>
    </location>
</feature>
<dbReference type="SMART" id="SM01230">
    <property type="entry name" value="Gln-synt_C"/>
    <property type="match status" value="1"/>
</dbReference>
<dbReference type="InterPro" id="IPR004809">
    <property type="entry name" value="Gln_synth_I"/>
</dbReference>
<evidence type="ECO:0000256" key="9">
    <source>
        <dbReference type="ARBA" id="ARBA00022741"/>
    </source>
</evidence>
<accession>W1WIQ7</accession>
<comment type="similarity">
    <text evidence="3">Belongs to the glutamine synthetase family.</text>
</comment>
<dbReference type="Gene3D" id="3.30.590.10">
    <property type="entry name" value="Glutamine synthetase/guanido kinase, catalytic domain"/>
    <property type="match status" value="1"/>
</dbReference>
<dbReference type="GO" id="GO:0004356">
    <property type="term" value="F:glutamine synthetase activity"/>
    <property type="evidence" value="ECO:0007669"/>
    <property type="project" value="UniProtKB-EC"/>
</dbReference>
<evidence type="ECO:0000256" key="1">
    <source>
        <dbReference type="ARBA" id="ARBA00001946"/>
    </source>
</evidence>
<dbReference type="GO" id="GO:0005737">
    <property type="term" value="C:cytoplasm"/>
    <property type="evidence" value="ECO:0007669"/>
    <property type="project" value="UniProtKB-SubCell"/>
</dbReference>
<dbReference type="GO" id="GO:0006355">
    <property type="term" value="P:regulation of DNA-templated transcription"/>
    <property type="evidence" value="ECO:0007669"/>
    <property type="project" value="InterPro"/>
</dbReference>
<evidence type="ECO:0000256" key="3">
    <source>
        <dbReference type="ARBA" id="ARBA00009897"/>
    </source>
</evidence>
<dbReference type="NCBIfam" id="TIGR00653">
    <property type="entry name" value="GlnA"/>
    <property type="match status" value="1"/>
</dbReference>
<evidence type="ECO:0000313" key="17">
    <source>
        <dbReference type="EMBL" id="ETJ16274.1"/>
    </source>
</evidence>
<dbReference type="EMBL" id="AZMM01018860">
    <property type="protein sequence ID" value="ETJ16274.1"/>
    <property type="molecule type" value="Genomic_DNA"/>
</dbReference>
<evidence type="ECO:0000256" key="11">
    <source>
        <dbReference type="ARBA" id="ARBA00022842"/>
    </source>
</evidence>
<dbReference type="InterPro" id="IPR027303">
    <property type="entry name" value="Gln_synth_gly_rich_site"/>
</dbReference>
<dbReference type="SUPFAM" id="SSF55931">
    <property type="entry name" value="Glutamine synthetase/guanido kinase"/>
    <property type="match status" value="1"/>
</dbReference>
<dbReference type="InterPro" id="IPR008146">
    <property type="entry name" value="Gln_synth_cat_dom"/>
</dbReference>
<dbReference type="FunFam" id="3.10.20.70:FF:000005">
    <property type="entry name" value="Glutamine synthetase"/>
    <property type="match status" value="1"/>
</dbReference>
<dbReference type="EC" id="6.3.1.2" evidence="4"/>
<dbReference type="PANTHER" id="PTHR43785:SF12">
    <property type="entry name" value="TYPE-1 GLUTAMINE SYNTHETASE 2"/>
    <property type="match status" value="1"/>
</dbReference>
<dbReference type="PROSITE" id="PS00180">
    <property type="entry name" value="GLNA_1"/>
    <property type="match status" value="1"/>
</dbReference>
<dbReference type="FunFam" id="3.30.590.10:FF:000003">
    <property type="entry name" value="Glutamine synthetase 2"/>
    <property type="match status" value="1"/>
</dbReference>
<dbReference type="InterPro" id="IPR036651">
    <property type="entry name" value="Gln_synt_N_sf"/>
</dbReference>
<dbReference type="GO" id="GO:0005524">
    <property type="term" value="F:ATP binding"/>
    <property type="evidence" value="ECO:0007669"/>
    <property type="project" value="UniProtKB-KW"/>
</dbReference>
<feature type="domain" description="GS catalytic" evidence="16">
    <location>
        <begin position="238"/>
        <end position="574"/>
    </location>
</feature>
<keyword evidence="11" id="KW-0460">Magnesium</keyword>
<comment type="caution">
    <text evidence="17">The sequence shown here is derived from an EMBL/GenBank/DDBJ whole genome shotgun (WGS) entry which is preliminary data.</text>
</comment>
<evidence type="ECO:0000256" key="2">
    <source>
        <dbReference type="ARBA" id="ARBA00004496"/>
    </source>
</evidence>
<keyword evidence="8" id="KW-0479">Metal-binding</keyword>
<dbReference type="SUPFAM" id="SSF54368">
    <property type="entry name" value="Glutamine synthetase, N-terminal domain"/>
    <property type="match status" value="1"/>
</dbReference>
<keyword evidence="9" id="KW-0547">Nucleotide-binding</keyword>
<evidence type="ECO:0000256" key="4">
    <source>
        <dbReference type="ARBA" id="ARBA00012937"/>
    </source>
</evidence>
<comment type="subcellular location">
    <subcellularLocation>
        <location evidence="2">Cytoplasm</location>
    </subcellularLocation>
</comment>
<evidence type="ECO:0000256" key="7">
    <source>
        <dbReference type="ARBA" id="ARBA00022598"/>
    </source>
</evidence>
<dbReference type="SMART" id="SM00422">
    <property type="entry name" value="HTH_MERR"/>
    <property type="match status" value="1"/>
</dbReference>
<proteinExistence type="inferred from homology"/>
<dbReference type="GO" id="GO:0003677">
    <property type="term" value="F:DNA binding"/>
    <property type="evidence" value="ECO:0007669"/>
    <property type="project" value="InterPro"/>
</dbReference>
<evidence type="ECO:0000259" key="15">
    <source>
        <dbReference type="PROSITE" id="PS51986"/>
    </source>
</evidence>
<dbReference type="PROSITE" id="PS51986">
    <property type="entry name" value="GS_BETA_GRASP"/>
    <property type="match status" value="1"/>
</dbReference>
<dbReference type="PROSITE" id="PS00181">
    <property type="entry name" value="GLNA_ATP"/>
    <property type="match status" value="1"/>
</dbReference>
<dbReference type="Pfam" id="PF13411">
    <property type="entry name" value="MerR_1"/>
    <property type="match status" value="1"/>
</dbReference>
<keyword evidence="10" id="KW-0067">ATP-binding</keyword>
<reference evidence="17" key="1">
    <citation type="submission" date="2013-12" db="EMBL/GenBank/DDBJ databases">
        <title>A Varibaculum cambriense genome reconstructed from a premature infant gut community with otherwise low bacterial novelty that shifts toward anaerobic metabolism during the third week of life.</title>
        <authorList>
            <person name="Brown C.T."/>
            <person name="Sharon I."/>
            <person name="Thomas B.C."/>
            <person name="Castelle C.J."/>
            <person name="Morowitz M.J."/>
            <person name="Banfield J.F."/>
        </authorList>
    </citation>
    <scope>NUCLEOTIDE SEQUENCE</scope>
</reference>
<dbReference type="InterPro" id="IPR027302">
    <property type="entry name" value="Gln_synth_N_conserv_site"/>
</dbReference>
<dbReference type="PROSITE" id="PS50937">
    <property type="entry name" value="HTH_MERR_2"/>
    <property type="match status" value="1"/>
</dbReference>
<dbReference type="InterPro" id="IPR000551">
    <property type="entry name" value="MerR-type_HTH_dom"/>
</dbReference>
<evidence type="ECO:0000259" key="16">
    <source>
        <dbReference type="PROSITE" id="PS51987"/>
    </source>
</evidence>
<dbReference type="Pfam" id="PF00120">
    <property type="entry name" value="Gln-synt_C"/>
    <property type="match status" value="1"/>
</dbReference>
<dbReference type="Pfam" id="PF03951">
    <property type="entry name" value="Gln-synt_N"/>
    <property type="match status" value="1"/>
</dbReference>
<evidence type="ECO:0000256" key="12">
    <source>
        <dbReference type="ARBA" id="ARBA00030668"/>
    </source>
</evidence>
<evidence type="ECO:0000256" key="10">
    <source>
        <dbReference type="ARBA" id="ARBA00022840"/>
    </source>
</evidence>
<dbReference type="PROSITE" id="PS51987">
    <property type="entry name" value="GS_CATALYTIC"/>
    <property type="match status" value="1"/>
</dbReference>
<evidence type="ECO:0000256" key="13">
    <source>
        <dbReference type="ARBA" id="ARBA00049436"/>
    </source>
</evidence>
<evidence type="ECO:0000256" key="5">
    <source>
        <dbReference type="ARBA" id="ARBA00021364"/>
    </source>
</evidence>
<dbReference type="GO" id="GO:0006542">
    <property type="term" value="P:glutamine biosynthetic process"/>
    <property type="evidence" value="ECO:0007669"/>
    <property type="project" value="InterPro"/>
</dbReference>
<dbReference type="SUPFAM" id="SSF46955">
    <property type="entry name" value="Putative DNA-binding domain"/>
    <property type="match status" value="1"/>
</dbReference>
<comment type="cofactor">
    <cofactor evidence="1">
        <name>Mg(2+)</name>
        <dbReference type="ChEBI" id="CHEBI:18420"/>
    </cofactor>
</comment>
<name>W1WIQ7_9ZZZZ</name>
<dbReference type="InterPro" id="IPR009061">
    <property type="entry name" value="DNA-bd_dom_put_sf"/>
</dbReference>
<evidence type="ECO:0000256" key="6">
    <source>
        <dbReference type="ARBA" id="ARBA00022490"/>
    </source>
</evidence>